<accession>A0ABT6YRH4</accession>
<dbReference type="RefSeq" id="WP_283371026.1">
    <property type="nucleotide sequence ID" value="NZ_JASHID010000014.1"/>
</dbReference>
<feature type="chain" id="PRO_5047256419" evidence="2">
    <location>
        <begin position="32"/>
        <end position="98"/>
    </location>
</feature>
<keyword evidence="4" id="KW-1185">Reference proteome</keyword>
<feature type="region of interest" description="Disordered" evidence="1">
    <location>
        <begin position="35"/>
        <end position="98"/>
    </location>
</feature>
<name>A0ABT6YRH4_9BACT</name>
<feature type="compositionally biased region" description="Basic residues" evidence="1">
    <location>
        <begin position="64"/>
        <end position="77"/>
    </location>
</feature>
<organism evidence="3 4">
    <name type="scientific">Flectobacillus longus</name>
    <dbReference type="NCBI Taxonomy" id="2984207"/>
    <lineage>
        <taxon>Bacteria</taxon>
        <taxon>Pseudomonadati</taxon>
        <taxon>Bacteroidota</taxon>
        <taxon>Cytophagia</taxon>
        <taxon>Cytophagales</taxon>
        <taxon>Flectobacillaceae</taxon>
        <taxon>Flectobacillus</taxon>
    </lineage>
</organism>
<evidence type="ECO:0000256" key="1">
    <source>
        <dbReference type="SAM" id="MobiDB-lite"/>
    </source>
</evidence>
<keyword evidence="2" id="KW-0732">Signal</keyword>
<evidence type="ECO:0000313" key="4">
    <source>
        <dbReference type="Proteomes" id="UP001236569"/>
    </source>
</evidence>
<feature type="signal peptide" evidence="2">
    <location>
        <begin position="1"/>
        <end position="31"/>
    </location>
</feature>
<proteinExistence type="predicted"/>
<reference evidence="3 4" key="1">
    <citation type="submission" date="2023-05" db="EMBL/GenBank/DDBJ databases">
        <title>Novel species of genus Flectobacillus isolated from stream in China.</title>
        <authorList>
            <person name="Lu H."/>
        </authorList>
    </citation>
    <scope>NUCLEOTIDE SEQUENCE [LARGE SCALE GENOMIC DNA]</scope>
    <source>
        <strain evidence="3 4">DC10W</strain>
    </source>
</reference>
<evidence type="ECO:0000256" key="2">
    <source>
        <dbReference type="SAM" id="SignalP"/>
    </source>
</evidence>
<gene>
    <name evidence="3" type="ORF">QM480_17630</name>
</gene>
<dbReference type="EMBL" id="JASHID010000014">
    <property type="protein sequence ID" value="MDI9866168.1"/>
    <property type="molecule type" value="Genomic_DNA"/>
</dbReference>
<protein>
    <submittedName>
        <fullName evidence="3">Uncharacterized protein</fullName>
    </submittedName>
</protein>
<comment type="caution">
    <text evidence="3">The sequence shown here is derived from an EMBL/GenBank/DDBJ whole genome shotgun (WGS) entry which is preliminary data.</text>
</comment>
<evidence type="ECO:0000313" key="3">
    <source>
        <dbReference type="EMBL" id="MDI9866168.1"/>
    </source>
</evidence>
<sequence>MLNRVLPSLKTWSSVWLCLLVLSMSSMSVFSAISSSKLQQKPASTKGKASSSAKTSTSSTKSASKSKKKKGNKSKRVAKVDTTDLDPTQVKVPLYQNP</sequence>
<feature type="compositionally biased region" description="Low complexity" evidence="1">
    <location>
        <begin position="43"/>
        <end position="63"/>
    </location>
</feature>
<dbReference type="Proteomes" id="UP001236569">
    <property type="component" value="Unassembled WGS sequence"/>
</dbReference>